<organism evidence="3 4">
    <name type="scientific">Bifidobacterium parmae</name>
    <dbReference type="NCBI Taxonomy" id="361854"/>
    <lineage>
        <taxon>Bacteria</taxon>
        <taxon>Bacillati</taxon>
        <taxon>Actinomycetota</taxon>
        <taxon>Actinomycetes</taxon>
        <taxon>Bifidobacteriales</taxon>
        <taxon>Bifidobacteriaceae</taxon>
        <taxon>Bifidobacterium</taxon>
    </lineage>
</organism>
<evidence type="ECO:0000313" key="4">
    <source>
        <dbReference type="Proteomes" id="UP000235034"/>
    </source>
</evidence>
<evidence type="ECO:0000256" key="1">
    <source>
        <dbReference type="SAM" id="Coils"/>
    </source>
</evidence>
<dbReference type="AlphaFoldDB" id="A0A2N5J645"/>
<proteinExistence type="predicted"/>
<dbReference type="EMBL" id="NMWT01000001">
    <property type="protein sequence ID" value="PLS29689.1"/>
    <property type="molecule type" value="Genomic_DNA"/>
</dbReference>
<feature type="transmembrane region" description="Helical" evidence="2">
    <location>
        <begin position="64"/>
        <end position="89"/>
    </location>
</feature>
<sequence length="260" mass="29106">MNERDALLQELGNARNLLTQIQQNLQNLDALNGQKQGIARQIVQVQHSKPVYDRTLRLARRGSLYGALLGIAVALIPVIGKFIGIAVFLGGCLMEVRSRPMMEEADKRHREQQQRQIAALQDRFPGLDQQIAVINQQNITPLARAYNANCPHFPLDQWDLSSIGKVYEFVSSGRANTLKEALDEFDLWQHRQTMEEMQRKQVWNQRMSNILSAAGIAAQARTTAAVNRNTDAVNEQTAFLGDALANGPTVAAQNWNARHS</sequence>
<feature type="coiled-coil region" evidence="1">
    <location>
        <begin position="4"/>
        <end position="34"/>
    </location>
</feature>
<dbReference type="Proteomes" id="UP000235034">
    <property type="component" value="Unassembled WGS sequence"/>
</dbReference>
<evidence type="ECO:0000313" key="3">
    <source>
        <dbReference type="EMBL" id="PLS29689.1"/>
    </source>
</evidence>
<protein>
    <submittedName>
        <fullName evidence="3">Uncharacterized protein</fullName>
    </submittedName>
</protein>
<reference evidence="3 4" key="1">
    <citation type="submission" date="2017-07" db="EMBL/GenBank/DDBJ databases">
        <title>Bifidobacterium novel species.</title>
        <authorList>
            <person name="Lugli G.A."/>
            <person name="Milani C."/>
            <person name="Duranti S."/>
            <person name="Mangifesta M."/>
        </authorList>
    </citation>
    <scope>NUCLEOTIDE SEQUENCE [LARGE SCALE GENOMIC DNA]</scope>
    <source>
        <strain evidence="3 4">77</strain>
    </source>
</reference>
<evidence type="ECO:0000256" key="2">
    <source>
        <dbReference type="SAM" id="Phobius"/>
    </source>
</evidence>
<keyword evidence="1" id="KW-0175">Coiled coil</keyword>
<keyword evidence="2" id="KW-0472">Membrane</keyword>
<gene>
    <name evidence="3" type="ORF">Uis4E_0030</name>
</gene>
<dbReference type="RefSeq" id="WP_101621281.1">
    <property type="nucleotide sequence ID" value="NZ_NMWT01000001.1"/>
</dbReference>
<keyword evidence="2" id="KW-1133">Transmembrane helix</keyword>
<name>A0A2N5J645_9BIFI</name>
<keyword evidence="4" id="KW-1185">Reference proteome</keyword>
<keyword evidence="2" id="KW-0812">Transmembrane</keyword>
<accession>A0A2N5J645</accession>
<comment type="caution">
    <text evidence="3">The sequence shown here is derived from an EMBL/GenBank/DDBJ whole genome shotgun (WGS) entry which is preliminary data.</text>
</comment>